<keyword evidence="2" id="KW-1185">Reference proteome</keyword>
<gene>
    <name evidence="1" type="ORF">MRB53_012234</name>
</gene>
<organism evidence="1 2">
    <name type="scientific">Persea americana</name>
    <name type="common">Avocado</name>
    <dbReference type="NCBI Taxonomy" id="3435"/>
    <lineage>
        <taxon>Eukaryota</taxon>
        <taxon>Viridiplantae</taxon>
        <taxon>Streptophyta</taxon>
        <taxon>Embryophyta</taxon>
        <taxon>Tracheophyta</taxon>
        <taxon>Spermatophyta</taxon>
        <taxon>Magnoliopsida</taxon>
        <taxon>Magnoliidae</taxon>
        <taxon>Laurales</taxon>
        <taxon>Lauraceae</taxon>
        <taxon>Persea</taxon>
    </lineage>
</organism>
<reference evidence="1 2" key="1">
    <citation type="journal article" date="2022" name="Hortic Res">
        <title>A haplotype resolved chromosomal level avocado genome allows analysis of novel avocado genes.</title>
        <authorList>
            <person name="Nath O."/>
            <person name="Fletcher S.J."/>
            <person name="Hayward A."/>
            <person name="Shaw L.M."/>
            <person name="Masouleh A.K."/>
            <person name="Furtado A."/>
            <person name="Henry R.J."/>
            <person name="Mitter N."/>
        </authorList>
    </citation>
    <scope>NUCLEOTIDE SEQUENCE [LARGE SCALE GENOMIC DNA]</scope>
    <source>
        <strain evidence="2">cv. Hass</strain>
    </source>
</reference>
<comment type="caution">
    <text evidence="1">The sequence shown here is derived from an EMBL/GenBank/DDBJ whole genome shotgun (WGS) entry which is preliminary data.</text>
</comment>
<dbReference type="Proteomes" id="UP001234297">
    <property type="component" value="Chromosome 3"/>
</dbReference>
<protein>
    <submittedName>
        <fullName evidence="1">Uncharacterized protein</fullName>
    </submittedName>
</protein>
<dbReference type="EMBL" id="CM056811">
    <property type="protein sequence ID" value="KAJ8637967.1"/>
    <property type="molecule type" value="Genomic_DNA"/>
</dbReference>
<evidence type="ECO:0000313" key="2">
    <source>
        <dbReference type="Proteomes" id="UP001234297"/>
    </source>
</evidence>
<proteinExistence type="predicted"/>
<accession>A0ACC2LYE9</accession>
<sequence length="407" mass="44690">MGPPLLICAPPPMSSSHQHDIAPVDCTCLTAPLCRSINPQALIPIFSLVTQAQPPFTNLSPSCSHSLLRNPFHRPPFSLLNRQTHLALSTHRPTHPHLHPRPLILSTLRSSFPLHRLIVGLCGELPQMPLPTTSSQRQQPSLAIFIALSIFLAAASPSFHRLSPATLHLSGPRQLAHAIPITFFSPLRAQQLHLIVAPLQHCLSPATLHLSLGHRPRTEIPLHSKTSKSPTHHRKPSSFENPQIKSLTAPLCRSINPQALIPIFSLVTQAQPPFTNLSPSCSHSLLRNPFHRPPFSLLNRQTHLALSTHRPTHPHLHPRPLILSTLPSSFPLHRLIAGLCTELPQTPLPTTSLQRQQPSLAIFIALSIFLVAAAPSFHCLSPATLHLSGPRQLAHAIPITFFSPLRT</sequence>
<evidence type="ECO:0000313" key="1">
    <source>
        <dbReference type="EMBL" id="KAJ8637967.1"/>
    </source>
</evidence>
<name>A0ACC2LYE9_PERAE</name>